<dbReference type="Proteomes" id="UP000017247">
    <property type="component" value="Unassembled WGS sequence"/>
</dbReference>
<protein>
    <submittedName>
        <fullName evidence="1">Uncharacterized protein</fullName>
    </submittedName>
</protein>
<dbReference type="AlphaFoldDB" id="U6FB41"/>
<comment type="caution">
    <text evidence="1">The sequence shown here is derived from an EMBL/GenBank/DDBJ whole genome shotgun (WGS) entry which is preliminary data.</text>
</comment>
<reference evidence="1" key="1">
    <citation type="submission" date="2013-09" db="EMBL/GenBank/DDBJ databases">
        <title>Draft Genome Sequence of five Lactobacillus helveticus strains CIRM-BIA 101T, 103, 104, 951 and 953 isolated from milk product.</title>
        <authorList>
            <person name="Valence F."/>
            <person name="Chuat V."/>
            <person name="Ma L."/>
            <person name="Creno S."/>
            <person name="Falentin H."/>
            <person name="Lortal S."/>
            <person name="Bizet C."/>
            <person name="Clermont D."/>
            <person name="Loux V."/>
            <person name="Bouchier C."/>
            <person name="Cousin S."/>
        </authorList>
    </citation>
    <scope>NUCLEOTIDE SEQUENCE [LARGE SCALE GENOMIC DNA]</scope>
    <source>
        <strain evidence="1">CIRM-BIA 104</strain>
    </source>
</reference>
<name>U6FB41_LACHE</name>
<gene>
    <name evidence="1" type="ORF">LHCIRMBIA104_01047</name>
</gene>
<sequence>MKDQETQREFIKLRAEGYSYQKIADKLTISKGTCHKWEQRFNEEISNLKEEKLSELYQEYGMAKEGRINALGKTLNKIDAAIDEIDLTSIDPAKLLELKLKYQDALKKEYHPVANDNVIKLTSATVLDELGSLIERIKRGEVDDKAAGAELKALATALSAYDKTVLEDKMDKLNSALEG</sequence>
<dbReference type="InterPro" id="IPR036388">
    <property type="entry name" value="WH-like_DNA-bd_sf"/>
</dbReference>
<organism evidence="1">
    <name type="scientific">Lactobacillus helveticus CIRM-BIA 104</name>
    <dbReference type="NCBI Taxonomy" id="1226333"/>
    <lineage>
        <taxon>Bacteria</taxon>
        <taxon>Bacillati</taxon>
        <taxon>Bacillota</taxon>
        <taxon>Bacilli</taxon>
        <taxon>Lactobacillales</taxon>
        <taxon>Lactobacillaceae</taxon>
        <taxon>Lactobacillus</taxon>
    </lineage>
</organism>
<proteinExistence type="predicted"/>
<evidence type="ECO:0000313" key="1">
    <source>
        <dbReference type="EMBL" id="CDI59791.1"/>
    </source>
</evidence>
<dbReference type="HOGENOM" id="CLU_1501669_0_0_9"/>
<accession>U6FB41</accession>
<dbReference type="EMBL" id="CBUL010000026">
    <property type="protein sequence ID" value="CDI59791.1"/>
    <property type="molecule type" value="Genomic_DNA"/>
</dbReference>
<dbReference type="RefSeq" id="WP_023191525.1">
    <property type="nucleotide sequence ID" value="NZ_HG530998.1"/>
</dbReference>
<dbReference type="Pfam" id="PF13384">
    <property type="entry name" value="HTH_23"/>
    <property type="match status" value="1"/>
</dbReference>
<dbReference type="Gene3D" id="1.10.10.10">
    <property type="entry name" value="Winged helix-like DNA-binding domain superfamily/Winged helix DNA-binding domain"/>
    <property type="match status" value="1"/>
</dbReference>